<evidence type="ECO:0000313" key="4">
    <source>
        <dbReference type="EMBL" id="CAD8707038.1"/>
    </source>
</evidence>
<dbReference type="Gene3D" id="3.90.70.80">
    <property type="match status" value="1"/>
</dbReference>
<feature type="domain" description="VWFA" evidence="2">
    <location>
        <begin position="64"/>
        <end position="257"/>
    </location>
</feature>
<dbReference type="InterPro" id="IPR036465">
    <property type="entry name" value="vWFA_dom_sf"/>
</dbReference>
<name>A0A7S0SIR4_9CHLO</name>
<dbReference type="PROSITE" id="PS50802">
    <property type="entry name" value="OTU"/>
    <property type="match status" value="1"/>
</dbReference>
<reference evidence="4" key="1">
    <citation type="submission" date="2021-01" db="EMBL/GenBank/DDBJ databases">
        <authorList>
            <person name="Corre E."/>
            <person name="Pelletier E."/>
            <person name="Niang G."/>
            <person name="Scheremetjew M."/>
            <person name="Finn R."/>
            <person name="Kale V."/>
            <person name="Holt S."/>
            <person name="Cochrane G."/>
            <person name="Meng A."/>
            <person name="Brown T."/>
            <person name="Cohen L."/>
        </authorList>
    </citation>
    <scope>NUCLEOTIDE SEQUENCE</scope>
    <source>
        <strain evidence="4">SL-175</strain>
    </source>
</reference>
<feature type="region of interest" description="Disordered" evidence="1">
    <location>
        <begin position="1"/>
        <end position="21"/>
    </location>
</feature>
<feature type="region of interest" description="Disordered" evidence="1">
    <location>
        <begin position="378"/>
        <end position="407"/>
    </location>
</feature>
<dbReference type="InterPro" id="IPR003323">
    <property type="entry name" value="OTU_dom"/>
</dbReference>
<dbReference type="InterPro" id="IPR038765">
    <property type="entry name" value="Papain-like_cys_pep_sf"/>
</dbReference>
<organism evidence="4">
    <name type="scientific">Mantoniella antarctica</name>
    <dbReference type="NCBI Taxonomy" id="81844"/>
    <lineage>
        <taxon>Eukaryota</taxon>
        <taxon>Viridiplantae</taxon>
        <taxon>Chlorophyta</taxon>
        <taxon>Mamiellophyceae</taxon>
        <taxon>Mamiellales</taxon>
        <taxon>Mamiellaceae</taxon>
        <taxon>Mantoniella</taxon>
    </lineage>
</organism>
<gene>
    <name evidence="4" type="ORF">MANT1106_LOCUS9721</name>
</gene>
<dbReference type="SMART" id="SM00327">
    <property type="entry name" value="VWA"/>
    <property type="match status" value="1"/>
</dbReference>
<dbReference type="Pfam" id="PF00092">
    <property type="entry name" value="VWA"/>
    <property type="match status" value="1"/>
</dbReference>
<sequence length="524" mass="55446">MAGTKNTAPPAPVPSTPSSLSLTLKCEHPNGRPANADTFTAVLATVFANAVPDDVLERSRPPVSLTLVIDSSGSMAGEKLAMVRRTAEWIVGQLSSRDALGVVSYASDVCACLPLRCMDVEGRRAAVIAIRCIQEGGLTNLSGGLFAGLEQQIIEGTVPAPAQVDMKPPAAAVRCVYLFTDGQANRGLTAAEPLARAAAAKVGDQPIAVYTFGFGEDHDECMLQQLTMKGGVYSYLPTADDIPAAFGDALGGLMSTVAQSVRLTFRVSADDGREGVHCGQTVRSGGGGDSGGGGVGSGTVMTKAMLRRQKKETEEREREVRINDEKSNMGPSARDREEAALKLLLTPLHLRIKDIKADGHCMYRSVEDQLVLRNSKDGAHAHGEDGAVGEQSSEHEISDGGQGAAPPVGEDFASLRRRCAHVMRKSQWDYRPFLAQCAEDSTACNAAWVAYCLEVEDSAAWGGQMELGALAKALGRCIKVYTAHMPVVVMGEEFAVEGGEAPLVVCFQQHAFGLGEHYNSVVGL</sequence>
<dbReference type="AlphaFoldDB" id="A0A7S0SIR4"/>
<dbReference type="PROSITE" id="PS50234">
    <property type="entry name" value="VWFA"/>
    <property type="match status" value="1"/>
</dbReference>
<dbReference type="SUPFAM" id="SSF53300">
    <property type="entry name" value="vWA-like"/>
    <property type="match status" value="1"/>
</dbReference>
<feature type="compositionally biased region" description="Gly residues" evidence="1">
    <location>
        <begin position="284"/>
        <end position="297"/>
    </location>
</feature>
<dbReference type="Gene3D" id="3.40.50.410">
    <property type="entry name" value="von Willebrand factor, type A domain"/>
    <property type="match status" value="1"/>
</dbReference>
<dbReference type="PANTHER" id="PTHR10579:SF43">
    <property type="entry name" value="ZINC FINGER (C3HC4-TYPE RING FINGER) FAMILY PROTEIN"/>
    <property type="match status" value="1"/>
</dbReference>
<evidence type="ECO:0008006" key="5">
    <source>
        <dbReference type="Google" id="ProtNLM"/>
    </source>
</evidence>
<evidence type="ECO:0000259" key="3">
    <source>
        <dbReference type="PROSITE" id="PS50802"/>
    </source>
</evidence>
<dbReference type="Pfam" id="PF02338">
    <property type="entry name" value="OTU"/>
    <property type="match status" value="1"/>
</dbReference>
<feature type="region of interest" description="Disordered" evidence="1">
    <location>
        <begin position="274"/>
        <end position="335"/>
    </location>
</feature>
<dbReference type="InterPro" id="IPR002035">
    <property type="entry name" value="VWF_A"/>
</dbReference>
<dbReference type="InterPro" id="IPR051266">
    <property type="entry name" value="CLCR"/>
</dbReference>
<evidence type="ECO:0000256" key="1">
    <source>
        <dbReference type="SAM" id="MobiDB-lite"/>
    </source>
</evidence>
<dbReference type="EMBL" id="HBFC01016443">
    <property type="protein sequence ID" value="CAD8707038.1"/>
    <property type="molecule type" value="Transcribed_RNA"/>
</dbReference>
<feature type="compositionally biased region" description="Basic and acidic residues" evidence="1">
    <location>
        <begin position="311"/>
        <end position="335"/>
    </location>
</feature>
<dbReference type="PANTHER" id="PTHR10579">
    <property type="entry name" value="CALCIUM-ACTIVATED CHLORIDE CHANNEL REGULATOR"/>
    <property type="match status" value="1"/>
</dbReference>
<accession>A0A7S0SIR4</accession>
<evidence type="ECO:0000259" key="2">
    <source>
        <dbReference type="PROSITE" id="PS50234"/>
    </source>
</evidence>
<feature type="domain" description="OTU" evidence="3">
    <location>
        <begin position="350"/>
        <end position="524"/>
    </location>
</feature>
<proteinExistence type="predicted"/>
<dbReference type="SUPFAM" id="SSF54001">
    <property type="entry name" value="Cysteine proteinases"/>
    <property type="match status" value="1"/>
</dbReference>
<protein>
    <recommendedName>
        <fullName evidence="5">VWFA domain-containing protein</fullName>
    </recommendedName>
</protein>